<dbReference type="InterPro" id="IPR032430">
    <property type="entry name" value="Blm10_mid"/>
</dbReference>
<reference evidence="2" key="2">
    <citation type="submission" date="2021-10" db="EMBL/GenBank/DDBJ databases">
        <title>Phylogenomics reveals ancestral predisposition of the termite-cultivated fungus Termitomyces towards a domesticated lifestyle.</title>
        <authorList>
            <person name="Auxier B."/>
            <person name="Grum-Grzhimaylo A."/>
            <person name="Cardenas M.E."/>
            <person name="Lodge J.D."/>
            <person name="Laessoe T."/>
            <person name="Pedersen O."/>
            <person name="Smith M.E."/>
            <person name="Kuyper T.W."/>
            <person name="Franco-Molano E.A."/>
            <person name="Baroni T.J."/>
            <person name="Aanen D.K."/>
        </authorList>
    </citation>
    <scope>NUCLEOTIDE SEQUENCE</scope>
    <source>
        <strain evidence="2">AP01</strain>
        <tissue evidence="2">Mycelium</tissue>
    </source>
</reference>
<sequence>MFDSLPDLTGACPPNIKSSADVSQFSKGWMEDGCFSETDTPMESSTLSEEEKQLASLQTYRGSVPYRTESVEEMHQKLEEIVGKIFIAAKSQNWLVLSTWDGMLQCWLLMRYPMPKSTRSKLVRLYYELSLIPGVEARVTRSWTDMLSRLLDSKPGNKRKLEVSDLELPWEPLWRALQKEIWPKKSIQDSSRNVVNILLFVAEQCKRYFPARDISVMLETFLPLLTKDTVLIIIPVLTSFLPPTHSHLYTAPLFKIWEAFNSSVIDDRLFELFGHLSEEHVSGPHGIAGEEGGAQYKDIGIWTEAEWTILVGKGLSSMNVPVGATQGASTTGNHADTLADKGSLKIKKPVNRFNAFVKILVHSMSVDGDVRDEKSQKGYLAGSKALDTLDRVITSTETFFHPSNHGAWTGVLTAFLNRLAGEFVRRLKEEEQESCTTPITRRITPAIRRSFVAVLRTPALLAMFSKDPVCATYAQSALRVIAVLEPGMVMPELLERAYGGLEVVNETHRTTAVLNMLAGVVLPLVSEKVWSGGQRHIIPLLELCIPGIDLNDPSKTMCTTAFIVSVVQHIKIGDLTKYSSGISYYSSDEDVVMGADHEYGQETDTAIPTLSKEEERALVRESTATFADWVTSLVRRILALYENLPEEGGRRNTTGGKQEEGVLKSIKSMMDVVCLHLSDELFDLVLNLLHDYATTNAKSNAVAAFGQLIACMARVKPDLTMARFLPYCISQIEEEIKHGASSIRTTSSHAAIPSDTTLHWSKALFLLQCSFGGTVLLKYKEQILNLVILLVDKTKSERGYASTSRLISRTIHTLGEAYPINSRFVNTAEWNDPGFNKDHNIHWGRLYKPEDVIIEWHVPTDEEVAFVLEILDKVFAPTLDKVESLLERTSTWDNINRNDFCRYLLTCRAVWGGLTTFLKEGTKDVVNPCVTDIELPEMIIAPLEVEAGFTLNDPEDPRYQKVVAHRLRFGQVCQRAASALRSKAGGEDHIDAVTTVTRAIEAFLLGYAVNRNEFDSLQKNYDSARDANRLWLKQRENSRLVWLKRAQVYHSGRVYMHALYRRRSSLDDKLLDELVELSLSPYTRIRRHAQTVLHTACGVRLSSIVARSPLNFGQYYVRSTRYTLPVLFDALGKGSDPDRMKGALYVLGNKGIAAYALNDPGFHERYLLSILNCQHEEKPSIQKLVNTIATDCLSHLTEETIHMDVYRLSTPRVEAALDELLLEFSPKVVNQTLLNGVLGINPTRVSERNTIHDDTVFSVLEVAMRPTTHASRIFLVIARLTDLSIRSSGDIALVKVLAFVKLRTYSQSREALWLEEWSSPIAEELEIKRPETDMQQFEHPVGVDEFYVDKLRTGFIGWTPTIKVYKAVGTTSGIVWDPESQPCLNVIQSGKSGGTVELRSENISLIKRLVKIFEQDGLETLLSTIDTHLYEADKFKQRGSAEMWSGVLRGWI</sequence>
<reference evidence="2" key="1">
    <citation type="submission" date="2020-07" db="EMBL/GenBank/DDBJ databases">
        <authorList>
            <person name="Nieuwenhuis M."/>
            <person name="Van De Peppel L.J.J."/>
        </authorList>
    </citation>
    <scope>NUCLEOTIDE SEQUENCE</scope>
    <source>
        <strain evidence="2">AP01</strain>
        <tissue evidence="2">Mycelium</tissue>
    </source>
</reference>
<evidence type="ECO:0000259" key="1">
    <source>
        <dbReference type="Pfam" id="PF16507"/>
    </source>
</evidence>
<dbReference type="PANTHER" id="PTHR32170:SF3">
    <property type="entry name" value="PROTEASOME ACTIVATOR COMPLEX SUBUNIT 4"/>
    <property type="match status" value="1"/>
</dbReference>
<keyword evidence="3" id="KW-1185">Reference proteome</keyword>
<dbReference type="Pfam" id="PF16507">
    <property type="entry name" value="HEAT_PSME4_mid"/>
    <property type="match status" value="1"/>
</dbReference>
<gene>
    <name evidence="2" type="ORF">DXG03_006165</name>
</gene>
<dbReference type="InterPro" id="IPR016024">
    <property type="entry name" value="ARM-type_fold"/>
</dbReference>
<protein>
    <recommendedName>
        <fullName evidence="1">Proteasome activator Blm10 middle HEAT repeats region domain-containing protein</fullName>
    </recommendedName>
</protein>
<proteinExistence type="predicted"/>
<dbReference type="EMBL" id="JABCKV010000004">
    <property type="protein sequence ID" value="KAG5648210.1"/>
    <property type="molecule type" value="Genomic_DNA"/>
</dbReference>
<dbReference type="OrthoDB" id="17907at2759"/>
<dbReference type="SUPFAM" id="SSF48371">
    <property type="entry name" value="ARM repeat"/>
    <property type="match status" value="2"/>
</dbReference>
<accession>A0A9P7KGW2</accession>
<dbReference type="InterPro" id="IPR035309">
    <property type="entry name" value="PSME4"/>
</dbReference>
<dbReference type="GO" id="GO:0016504">
    <property type="term" value="F:peptidase activator activity"/>
    <property type="evidence" value="ECO:0007669"/>
    <property type="project" value="InterPro"/>
</dbReference>
<evidence type="ECO:0000313" key="3">
    <source>
        <dbReference type="Proteomes" id="UP000775547"/>
    </source>
</evidence>
<dbReference type="PANTHER" id="PTHR32170">
    <property type="entry name" value="PROTEASOME ACTIVATOR COMPLEX SUBUNIT 4"/>
    <property type="match status" value="1"/>
</dbReference>
<dbReference type="Proteomes" id="UP000775547">
    <property type="component" value="Unassembled WGS sequence"/>
</dbReference>
<comment type="caution">
    <text evidence="2">The sequence shown here is derived from an EMBL/GenBank/DDBJ whole genome shotgun (WGS) entry which is preliminary data.</text>
</comment>
<dbReference type="GO" id="GO:0070628">
    <property type="term" value="F:proteasome binding"/>
    <property type="evidence" value="ECO:0007669"/>
    <property type="project" value="InterPro"/>
</dbReference>
<dbReference type="GO" id="GO:0010499">
    <property type="term" value="P:proteasomal ubiquitin-independent protein catabolic process"/>
    <property type="evidence" value="ECO:0007669"/>
    <property type="project" value="TreeGrafter"/>
</dbReference>
<dbReference type="GO" id="GO:0005634">
    <property type="term" value="C:nucleus"/>
    <property type="evidence" value="ECO:0007669"/>
    <property type="project" value="TreeGrafter"/>
</dbReference>
<organism evidence="2 3">
    <name type="scientific">Asterophora parasitica</name>
    <dbReference type="NCBI Taxonomy" id="117018"/>
    <lineage>
        <taxon>Eukaryota</taxon>
        <taxon>Fungi</taxon>
        <taxon>Dikarya</taxon>
        <taxon>Basidiomycota</taxon>
        <taxon>Agaricomycotina</taxon>
        <taxon>Agaricomycetes</taxon>
        <taxon>Agaricomycetidae</taxon>
        <taxon>Agaricales</taxon>
        <taxon>Tricholomatineae</taxon>
        <taxon>Lyophyllaceae</taxon>
        <taxon>Asterophora</taxon>
    </lineage>
</organism>
<evidence type="ECO:0000313" key="2">
    <source>
        <dbReference type="EMBL" id="KAG5648210.1"/>
    </source>
</evidence>
<dbReference type="GO" id="GO:0005829">
    <property type="term" value="C:cytosol"/>
    <property type="evidence" value="ECO:0007669"/>
    <property type="project" value="TreeGrafter"/>
</dbReference>
<feature type="domain" description="Proteasome activator Blm10 middle HEAT repeats region" evidence="1">
    <location>
        <begin position="389"/>
        <end position="917"/>
    </location>
</feature>
<name>A0A9P7KGW2_9AGAR</name>